<evidence type="ECO:0000313" key="2">
    <source>
        <dbReference type="Proteomes" id="UP000299367"/>
    </source>
</evidence>
<gene>
    <name evidence="1" type="ORF">NIES80_39510</name>
</gene>
<dbReference type="PANTHER" id="PTHR32098">
    <property type="entry name" value="LYCOPENE BETA/EPSILON CYCLASE PROTEIN"/>
    <property type="match status" value="1"/>
</dbReference>
<protein>
    <submittedName>
        <fullName evidence="1">Uncharacterized protein</fullName>
    </submittedName>
</protein>
<dbReference type="AlphaFoldDB" id="A0A480AGD6"/>
<comment type="caution">
    <text evidence="1">The sequence shown here is derived from an EMBL/GenBank/DDBJ whole genome shotgun (WGS) entry which is preliminary data.</text>
</comment>
<proteinExistence type="predicted"/>
<evidence type="ECO:0000313" key="1">
    <source>
        <dbReference type="EMBL" id="GCL44225.1"/>
    </source>
</evidence>
<name>A0A480AGD6_9CYAN</name>
<dbReference type="Proteomes" id="UP000299367">
    <property type="component" value="Unassembled WGS sequence"/>
</dbReference>
<sequence>MGLLSLLDWMLHYVNLIVYTRLFTLSPMLEILVNNLPQEKQYYWHQLIDKWRFGSGSDYHE</sequence>
<dbReference type="EMBL" id="BJCF01000082">
    <property type="protein sequence ID" value="GCL44225.1"/>
    <property type="molecule type" value="Genomic_DNA"/>
</dbReference>
<dbReference type="PANTHER" id="PTHR32098:SF5">
    <property type="entry name" value="LYCOPENE BETA_EPSILON CYCLASE PROTEIN"/>
    <property type="match status" value="1"/>
</dbReference>
<reference evidence="2" key="1">
    <citation type="submission" date="2019-02" db="EMBL/GenBank/DDBJ databases">
        <title>Draft genome sequence of Dolichospermum planctonicum NIES-80.</title>
        <authorList>
            <person name="Yamaguchi H."/>
            <person name="Suzuki S."/>
            <person name="Kawachi M."/>
        </authorList>
    </citation>
    <scope>NUCLEOTIDE SEQUENCE [LARGE SCALE GENOMIC DNA]</scope>
    <source>
        <strain evidence="2">NIES-80</strain>
    </source>
</reference>
<organism evidence="1 2">
    <name type="scientific">Dolichospermum planctonicum</name>
    <dbReference type="NCBI Taxonomy" id="136072"/>
    <lineage>
        <taxon>Bacteria</taxon>
        <taxon>Bacillati</taxon>
        <taxon>Cyanobacteriota</taxon>
        <taxon>Cyanophyceae</taxon>
        <taxon>Nostocales</taxon>
        <taxon>Aphanizomenonaceae</taxon>
        <taxon>Dolichospermum</taxon>
    </lineage>
</organism>
<accession>A0A480AGD6</accession>